<dbReference type="GO" id="GO:0019346">
    <property type="term" value="P:transsulfuration"/>
    <property type="evidence" value="ECO:0007669"/>
    <property type="project" value="InterPro"/>
</dbReference>
<comment type="cofactor">
    <cofactor evidence="1 9">
        <name>pyridoxal 5'-phosphate</name>
        <dbReference type="ChEBI" id="CHEBI:597326"/>
    </cofactor>
</comment>
<gene>
    <name evidence="10" type="ORF">ALEPTO_LOCUS5856</name>
</gene>
<reference evidence="10" key="1">
    <citation type="submission" date="2021-06" db="EMBL/GenBank/DDBJ databases">
        <authorList>
            <person name="Kallberg Y."/>
            <person name="Tangrot J."/>
            <person name="Rosling A."/>
        </authorList>
    </citation>
    <scope>NUCLEOTIDE SEQUENCE</scope>
    <source>
        <strain evidence="10">FL130A</strain>
    </source>
</reference>
<dbReference type="GO" id="GO:0004123">
    <property type="term" value="F:cystathionine gamma-lyase activity"/>
    <property type="evidence" value="ECO:0007669"/>
    <property type="project" value="TreeGrafter"/>
</dbReference>
<comment type="similarity">
    <text evidence="3 9">Belongs to the trans-sulfuration enzymes family.</text>
</comment>
<dbReference type="PANTHER" id="PTHR11808:SF15">
    <property type="entry name" value="CYSTATHIONINE GAMMA-LYASE"/>
    <property type="match status" value="1"/>
</dbReference>
<evidence type="ECO:0000256" key="2">
    <source>
        <dbReference type="ARBA" id="ARBA00005038"/>
    </source>
</evidence>
<dbReference type="Gene3D" id="3.40.640.10">
    <property type="entry name" value="Type I PLP-dependent aspartate aminotransferase-like (Major domain)"/>
    <property type="match status" value="1"/>
</dbReference>
<dbReference type="Pfam" id="PF01053">
    <property type="entry name" value="Cys_Met_Meta_PP"/>
    <property type="match status" value="1"/>
</dbReference>
<dbReference type="InterPro" id="IPR015421">
    <property type="entry name" value="PyrdxlP-dep_Trfase_major"/>
</dbReference>
<dbReference type="PIRSF" id="PIRSF001434">
    <property type="entry name" value="CGS"/>
    <property type="match status" value="1"/>
</dbReference>
<comment type="pathway">
    <text evidence="2">Amino-acid biosynthesis; L-cysteine biosynthesis; L-cysteine from L-homocysteine and L-serine: step 2/2.</text>
</comment>
<dbReference type="InterPro" id="IPR015422">
    <property type="entry name" value="PyrdxlP-dep_Trfase_small"/>
</dbReference>
<evidence type="ECO:0000256" key="1">
    <source>
        <dbReference type="ARBA" id="ARBA00001933"/>
    </source>
</evidence>
<keyword evidence="6" id="KW-0198">Cysteine biosynthesis</keyword>
<dbReference type="SUPFAM" id="SSF53383">
    <property type="entry name" value="PLP-dependent transferases"/>
    <property type="match status" value="1"/>
</dbReference>
<dbReference type="Proteomes" id="UP000789508">
    <property type="component" value="Unassembled WGS sequence"/>
</dbReference>
<dbReference type="AlphaFoldDB" id="A0A9N9B4M5"/>
<dbReference type="GO" id="GO:0030170">
    <property type="term" value="F:pyridoxal phosphate binding"/>
    <property type="evidence" value="ECO:0007669"/>
    <property type="project" value="InterPro"/>
</dbReference>
<keyword evidence="11" id="KW-1185">Reference proteome</keyword>
<dbReference type="InterPro" id="IPR000277">
    <property type="entry name" value="Cys/Met-Metab_PyrdxlP-dep_enz"/>
</dbReference>
<dbReference type="EC" id="4.4.1.1" evidence="4"/>
<dbReference type="FunFam" id="3.90.1150.10:FF:000008">
    <property type="entry name" value="Cystathionine gamma-synthase"/>
    <property type="match status" value="1"/>
</dbReference>
<dbReference type="InterPro" id="IPR015424">
    <property type="entry name" value="PyrdxlP-dep_Trfase"/>
</dbReference>
<evidence type="ECO:0000256" key="5">
    <source>
        <dbReference type="ARBA" id="ARBA00022898"/>
    </source>
</evidence>
<evidence type="ECO:0000256" key="4">
    <source>
        <dbReference type="ARBA" id="ARBA00012085"/>
    </source>
</evidence>
<feature type="modified residue" description="N6-(pyridoxal phosphate)lysine" evidence="8">
    <location>
        <position position="231"/>
    </location>
</feature>
<dbReference type="CDD" id="cd00614">
    <property type="entry name" value="CGS_like"/>
    <property type="match status" value="1"/>
</dbReference>
<evidence type="ECO:0000313" key="10">
    <source>
        <dbReference type="EMBL" id="CAG8550573.1"/>
    </source>
</evidence>
<dbReference type="FunFam" id="3.40.640.10:FF:000009">
    <property type="entry name" value="Cystathionine gamma-synthase homolog"/>
    <property type="match status" value="1"/>
</dbReference>
<name>A0A9N9B4M5_9GLOM</name>
<dbReference type="NCBIfam" id="NF005871">
    <property type="entry name" value="PRK07811.1"/>
    <property type="match status" value="1"/>
</dbReference>
<keyword evidence="6" id="KW-0028">Amino-acid biosynthesis</keyword>
<keyword evidence="5 8" id="KW-0663">Pyridoxal phosphate</keyword>
<dbReference type="GO" id="GO:0019343">
    <property type="term" value="P:cysteine biosynthetic process via cystathionine"/>
    <property type="evidence" value="ECO:0007669"/>
    <property type="project" value="TreeGrafter"/>
</dbReference>
<accession>A0A9N9B4M5</accession>
<evidence type="ECO:0000256" key="6">
    <source>
        <dbReference type="ARBA" id="ARBA00023192"/>
    </source>
</evidence>
<evidence type="ECO:0000313" key="11">
    <source>
        <dbReference type="Proteomes" id="UP000789508"/>
    </source>
</evidence>
<dbReference type="EMBL" id="CAJVPS010001793">
    <property type="protein sequence ID" value="CAG8550573.1"/>
    <property type="molecule type" value="Genomic_DNA"/>
</dbReference>
<dbReference type="GO" id="GO:0005737">
    <property type="term" value="C:cytoplasm"/>
    <property type="evidence" value="ECO:0007669"/>
    <property type="project" value="TreeGrafter"/>
</dbReference>
<evidence type="ECO:0000256" key="9">
    <source>
        <dbReference type="RuleBase" id="RU362118"/>
    </source>
</evidence>
<dbReference type="Gene3D" id="3.90.1150.10">
    <property type="entry name" value="Aspartate Aminotransferase, domain 1"/>
    <property type="match status" value="1"/>
</dbReference>
<evidence type="ECO:0000256" key="8">
    <source>
        <dbReference type="PIRSR" id="PIRSR001434-2"/>
    </source>
</evidence>
<comment type="caution">
    <text evidence="10">The sequence shown here is derived from an EMBL/GenBank/DDBJ whole genome shotgun (WGS) entry which is preliminary data.</text>
</comment>
<evidence type="ECO:0000256" key="3">
    <source>
        <dbReference type="ARBA" id="ARBA00009077"/>
    </source>
</evidence>
<proteinExistence type="inferred from homology"/>
<dbReference type="PANTHER" id="PTHR11808">
    <property type="entry name" value="TRANS-SULFURATION ENZYME FAMILY MEMBER"/>
    <property type="match status" value="1"/>
</dbReference>
<sequence>MTPNITDSAPAEDATNESLPNGFHQIEEHNHEQIRKYGFGTRAIHAGQQPDPHTGAVIPPISLSTTFQQSSIGMHKGFEYSRSGNPTRQSFEEAVAALEKGKYGLAFSSGSAVTATLVSSLGFGGHIVSVNDVYGGTYRYFTKVAVNQGIETTFVDLIDPNNIKSAFRTNTKIVWVETPTNPTLRLVDIRAIARLTHLHGAILVVDNTFMSPYFQNPLELGADIVVHSVTKYINGHSDVVMGVAVTNDPEINEKLRFHQNSMGAVPSAFDSWLANRGLKTLHVRMRQHQENAMAVARFLEKSYKVESVIYPGLESHPQHNLAKKQAKGFGGMVSFRIKGGFDSANKFLQSLKLFTLAESLGGVESLAEHPARMTHASISEEVRIALGVTDNLVRLSVGIEDIEDLLLDIQQALDVAVPSLPNLI</sequence>
<evidence type="ECO:0000256" key="7">
    <source>
        <dbReference type="ARBA" id="ARBA00029853"/>
    </source>
</evidence>
<dbReference type="OrthoDB" id="3512640at2759"/>
<protein>
    <recommendedName>
        <fullName evidence="4">cystathionine gamma-lyase</fullName>
        <ecNumber evidence="4">4.4.1.1</ecNumber>
    </recommendedName>
    <alternativeName>
        <fullName evidence="7">Gamma-cystathionase</fullName>
    </alternativeName>
</protein>
<organism evidence="10 11">
    <name type="scientific">Ambispora leptoticha</name>
    <dbReference type="NCBI Taxonomy" id="144679"/>
    <lineage>
        <taxon>Eukaryota</taxon>
        <taxon>Fungi</taxon>
        <taxon>Fungi incertae sedis</taxon>
        <taxon>Mucoromycota</taxon>
        <taxon>Glomeromycotina</taxon>
        <taxon>Glomeromycetes</taxon>
        <taxon>Archaeosporales</taxon>
        <taxon>Ambisporaceae</taxon>
        <taxon>Ambispora</taxon>
    </lineage>
</organism>